<evidence type="ECO:0000256" key="1">
    <source>
        <dbReference type="SAM" id="Phobius"/>
    </source>
</evidence>
<evidence type="ECO:0000313" key="4">
    <source>
        <dbReference type="EMBL" id="CAB5015287.1"/>
    </source>
</evidence>
<evidence type="ECO:0000313" key="3">
    <source>
        <dbReference type="EMBL" id="CAB4954181.1"/>
    </source>
</evidence>
<dbReference type="AlphaFoldDB" id="A0A6J6B340"/>
<keyword evidence="1" id="KW-1133">Transmembrane helix</keyword>
<proteinExistence type="predicted"/>
<protein>
    <submittedName>
        <fullName evidence="2">Unannotated protein</fullName>
    </submittedName>
</protein>
<keyword evidence="1" id="KW-0812">Transmembrane</keyword>
<accession>A0A6J6B340</accession>
<dbReference type="EMBL" id="CAEZSC010000026">
    <property type="protein sequence ID" value="CAB4533480.1"/>
    <property type="molecule type" value="Genomic_DNA"/>
</dbReference>
<sequence>MIEYNEDDEYAEEAPEQKRGRSAKLIFGGSLMLVAAIATTVAANITINSNKKAEFGQGLFRISACDQWVGIAPTYTAATYPSGTSRVNGLKIMGLDAANCKGVNFKIQLWKTGSATALDLFVDSNGSNSNRVMLSVCKVCTISTNQQRLDAVSLINSAGQNIGYDDGWEYVDFDATTGDYRWFLQIPPSTPLATNSAVNRTTVESASY</sequence>
<reference evidence="2" key="1">
    <citation type="submission" date="2020-05" db="EMBL/GenBank/DDBJ databases">
        <authorList>
            <person name="Chiriac C."/>
            <person name="Salcher M."/>
            <person name="Ghai R."/>
            <person name="Kavagutti S V."/>
        </authorList>
    </citation>
    <scope>NUCLEOTIDE SEQUENCE</scope>
</reference>
<dbReference type="EMBL" id="CAFBPI010000036">
    <property type="protein sequence ID" value="CAB5015287.1"/>
    <property type="molecule type" value="Genomic_DNA"/>
</dbReference>
<keyword evidence="1" id="KW-0472">Membrane</keyword>
<feature type="transmembrane region" description="Helical" evidence="1">
    <location>
        <begin position="25"/>
        <end position="47"/>
    </location>
</feature>
<organism evidence="2">
    <name type="scientific">freshwater metagenome</name>
    <dbReference type="NCBI Taxonomy" id="449393"/>
    <lineage>
        <taxon>unclassified sequences</taxon>
        <taxon>metagenomes</taxon>
        <taxon>ecological metagenomes</taxon>
    </lineage>
</organism>
<evidence type="ECO:0000313" key="2">
    <source>
        <dbReference type="EMBL" id="CAB4533480.1"/>
    </source>
</evidence>
<dbReference type="EMBL" id="CAFBNS010000011">
    <property type="protein sequence ID" value="CAB4954181.1"/>
    <property type="molecule type" value="Genomic_DNA"/>
</dbReference>
<gene>
    <name evidence="2" type="ORF">UFOPK1380_00567</name>
    <name evidence="3" type="ORF">UFOPK3874_00128</name>
    <name evidence="4" type="ORF">UFOPK4095_00696</name>
</gene>
<name>A0A6J6B340_9ZZZZ</name>